<dbReference type="InterPro" id="IPR050900">
    <property type="entry name" value="Transposase_IS3/IS150/IS904"/>
</dbReference>
<dbReference type="SUPFAM" id="SSF46689">
    <property type="entry name" value="Homeodomain-like"/>
    <property type="match status" value="1"/>
</dbReference>
<dbReference type="GO" id="GO:0003677">
    <property type="term" value="F:DNA binding"/>
    <property type="evidence" value="ECO:0007669"/>
    <property type="project" value="InterPro"/>
</dbReference>
<dbReference type="InterPro" id="IPR009057">
    <property type="entry name" value="Homeodomain-like_sf"/>
</dbReference>
<dbReference type="InterPro" id="IPR036397">
    <property type="entry name" value="RNaseH_sf"/>
</dbReference>
<evidence type="ECO:0000259" key="3">
    <source>
        <dbReference type="PROSITE" id="PS50994"/>
    </source>
</evidence>
<dbReference type="InterPro" id="IPR025948">
    <property type="entry name" value="HTH-like_dom"/>
</dbReference>
<dbReference type="InterPro" id="IPR048020">
    <property type="entry name" value="Transpos_IS3"/>
</dbReference>
<dbReference type="RefSeq" id="WP_034500302.1">
    <property type="nucleotide sequence ID" value="NZ_JMPI01000080.1"/>
</dbReference>
<comment type="similarity">
    <text evidence="1">Belongs to the transposase 8 family.</text>
</comment>
<dbReference type="Pfam" id="PF13333">
    <property type="entry name" value="rve_2"/>
    <property type="match status" value="1"/>
</dbReference>
<dbReference type="GO" id="GO:0015074">
    <property type="term" value="P:DNA integration"/>
    <property type="evidence" value="ECO:0007669"/>
    <property type="project" value="InterPro"/>
</dbReference>
<dbReference type="PANTHER" id="PTHR46889:SF4">
    <property type="entry name" value="TRANSPOSASE INSO FOR INSERTION SEQUENCE ELEMENT IS911B-RELATED"/>
    <property type="match status" value="1"/>
</dbReference>
<comment type="caution">
    <text evidence="4">The sequence shown here is derived from an EMBL/GenBank/DDBJ whole genome shotgun (WGS) entry which is preliminary data.</text>
</comment>
<evidence type="ECO:0000313" key="4">
    <source>
        <dbReference type="EMBL" id="KFC76643.1"/>
    </source>
</evidence>
<dbReference type="NCBIfam" id="NF033516">
    <property type="entry name" value="transpos_IS3"/>
    <property type="match status" value="1"/>
</dbReference>
<evidence type="ECO:0000313" key="5">
    <source>
        <dbReference type="Proteomes" id="UP000028653"/>
    </source>
</evidence>
<dbReference type="Gene3D" id="3.30.420.10">
    <property type="entry name" value="Ribonuclease H-like superfamily/Ribonuclease H"/>
    <property type="match status" value="1"/>
</dbReference>
<feature type="domain" description="Integrase catalytic" evidence="3">
    <location>
        <begin position="343"/>
        <end position="507"/>
    </location>
</feature>
<evidence type="ECO:0000256" key="2">
    <source>
        <dbReference type="SAM" id="Coils"/>
    </source>
</evidence>
<dbReference type="InterPro" id="IPR001584">
    <property type="entry name" value="Integrase_cat-core"/>
</dbReference>
<dbReference type="Pfam" id="PF01527">
    <property type="entry name" value="HTH_Tnp_1"/>
    <property type="match status" value="1"/>
</dbReference>
<keyword evidence="2" id="KW-0175">Coiled coil</keyword>
<dbReference type="STRING" id="1006004.GBAG_4404"/>
<proteinExistence type="inferred from homology"/>
<dbReference type="PROSITE" id="PS50994">
    <property type="entry name" value="INTEGRASE"/>
    <property type="match status" value="1"/>
</dbReference>
<dbReference type="EMBL" id="JMPI01000080">
    <property type="protein sequence ID" value="KFC76643.1"/>
    <property type="molecule type" value="Genomic_DNA"/>
</dbReference>
<dbReference type="GO" id="GO:0004803">
    <property type="term" value="F:transposase activity"/>
    <property type="evidence" value="ECO:0007669"/>
    <property type="project" value="InterPro"/>
</dbReference>
<dbReference type="SUPFAM" id="SSF53098">
    <property type="entry name" value="Ribonuclease H-like"/>
    <property type="match status" value="1"/>
</dbReference>
<dbReference type="OrthoDB" id="9810995at2"/>
<dbReference type="eggNOG" id="COG2963">
    <property type="taxonomic scope" value="Bacteria"/>
</dbReference>
<evidence type="ECO:0000256" key="1">
    <source>
        <dbReference type="ARBA" id="ARBA00009964"/>
    </source>
</evidence>
<dbReference type="AlphaFoldDB" id="A0A085FYU8"/>
<dbReference type="Proteomes" id="UP000028653">
    <property type="component" value="Unassembled WGS sequence"/>
</dbReference>
<dbReference type="GO" id="GO:0006313">
    <property type="term" value="P:DNA transposition"/>
    <property type="evidence" value="ECO:0007669"/>
    <property type="project" value="InterPro"/>
</dbReference>
<gene>
    <name evidence="4" type="ORF">GBAG_4404</name>
</gene>
<accession>A0A085FYU8</accession>
<organism evidence="4 5">
    <name type="scientific">Buttiauxella agrestis ATCC 33320</name>
    <dbReference type="NCBI Taxonomy" id="1006004"/>
    <lineage>
        <taxon>Bacteria</taxon>
        <taxon>Pseudomonadati</taxon>
        <taxon>Pseudomonadota</taxon>
        <taxon>Gammaproteobacteria</taxon>
        <taxon>Enterobacterales</taxon>
        <taxon>Enterobacteriaceae</taxon>
        <taxon>Buttiauxella</taxon>
    </lineage>
</organism>
<dbReference type="eggNOG" id="COG2801">
    <property type="taxonomic scope" value="Bacteria"/>
</dbReference>
<dbReference type="Pfam" id="PF13276">
    <property type="entry name" value="HTH_21"/>
    <property type="match status" value="1"/>
</dbReference>
<name>A0A085FYU8_9ENTR</name>
<dbReference type="PANTHER" id="PTHR46889">
    <property type="entry name" value="TRANSPOSASE INSF FOR INSERTION SEQUENCE IS3B-RELATED"/>
    <property type="match status" value="1"/>
</dbReference>
<dbReference type="InterPro" id="IPR002514">
    <property type="entry name" value="Transposase_8"/>
</dbReference>
<reference evidence="4 5" key="1">
    <citation type="submission" date="2014-05" db="EMBL/GenBank/DDBJ databases">
        <title>ATOL: Assembling a taxonomically balanced genome-scale reconstruction of the evolutionary history of the Enterobacteriaceae.</title>
        <authorList>
            <person name="Plunkett G.III."/>
            <person name="Neeno-Eckwall E.C."/>
            <person name="Glasner J.D."/>
            <person name="Perna N.T."/>
        </authorList>
    </citation>
    <scope>NUCLEOTIDE SEQUENCE [LARGE SCALE GENOMIC DNA]</scope>
    <source>
        <strain evidence="4 5">ATCC 33320</strain>
    </source>
</reference>
<dbReference type="InterPro" id="IPR012337">
    <property type="entry name" value="RNaseH-like_sf"/>
</dbReference>
<protein>
    <submittedName>
        <fullName evidence="4">Transposase</fullName>
    </submittedName>
</protein>
<feature type="coiled-coil region" evidence="2">
    <location>
        <begin position="178"/>
        <end position="205"/>
    </location>
</feature>
<keyword evidence="5" id="KW-1185">Reference proteome</keyword>
<sequence length="510" mass="59331">MHSYEDRIRAVELYYRYGKKASVVVKELGYPSIKQLGRWVRIYEETGNLPRELKSRQRYSHAQKIAAVEHYLTHGGCLAFTRRAKGYPSNELLKRWIEELYPNRRPLVVRSNTNKCFTPDERSQAVRDLCNRRGTALKVAQSIGVSVPVLYKWKKDLLDDEAYQSMRRRKAAPQDKSQDALIDEITRLKQQLHQLQLERDILTKANELIKKDMGISVQTLKNREKTQIVDALKDIYPVAELLCVLQLARSCYFYHKASQRLHDKYAEIRVVMGKIFEGNYRCYGYRRLHAMLRENNTCISEKVVRRLMAEEQLIVKRAGRRRYSSYCGEIGPAPENLLARNFRACRPNEKWLTDITEFQLPAGKVYLSPVIDCFDGKVVSWSIGPRPDAKLVNGMLDDAIDTLRENERPVIHSDRGGHYRWPGWLDRISASGLIRSMSRKGCSSDNAACEGFFGRVKNEMYYGRNWSTTTLEDFICFLDRYICWYNEKRIKISLGAMSPVKYRQHLGITT</sequence>
<dbReference type="Pfam" id="PF00665">
    <property type="entry name" value="rve"/>
    <property type="match status" value="1"/>
</dbReference>